<proteinExistence type="predicted"/>
<dbReference type="Gene3D" id="3.30.200.20">
    <property type="entry name" value="Phosphorylase Kinase, domain 1"/>
    <property type="match status" value="1"/>
</dbReference>
<dbReference type="InterPro" id="IPR050216">
    <property type="entry name" value="LRR_domain-containing"/>
</dbReference>
<dbReference type="PROSITE" id="PS50011">
    <property type="entry name" value="PROTEIN_KINASE_DOM"/>
    <property type="match status" value="1"/>
</dbReference>
<dbReference type="SMART" id="SM00369">
    <property type="entry name" value="LRR_TYP"/>
    <property type="match status" value="8"/>
</dbReference>
<evidence type="ECO:0000313" key="9">
    <source>
        <dbReference type="Proteomes" id="UP001527925"/>
    </source>
</evidence>
<dbReference type="Proteomes" id="UP001527925">
    <property type="component" value="Unassembled WGS sequence"/>
</dbReference>
<dbReference type="SMART" id="SM00220">
    <property type="entry name" value="S_TKc"/>
    <property type="match status" value="1"/>
</dbReference>
<evidence type="ECO:0000259" key="7">
    <source>
        <dbReference type="PROSITE" id="PS50011"/>
    </source>
</evidence>
<dbReference type="Gene3D" id="1.20.930.20">
    <property type="entry name" value="Adaptor protein Cbl, N-terminal domain"/>
    <property type="match status" value="1"/>
</dbReference>
<comment type="caution">
    <text evidence="8">The sequence shown here is derived from an EMBL/GenBank/DDBJ whole genome shotgun (WGS) entry which is preliminary data.</text>
</comment>
<gene>
    <name evidence="8" type="primary">PRP40_12</name>
    <name evidence="8" type="ORF">HK105_204553</name>
</gene>
<dbReference type="InterPro" id="IPR011009">
    <property type="entry name" value="Kinase-like_dom_sf"/>
</dbReference>
<dbReference type="InterPro" id="IPR001245">
    <property type="entry name" value="Ser-Thr/Tyr_kinase_cat_dom"/>
</dbReference>
<dbReference type="SUPFAM" id="SSF56112">
    <property type="entry name" value="Protein kinase-like (PK-like)"/>
    <property type="match status" value="1"/>
</dbReference>
<evidence type="ECO:0000256" key="2">
    <source>
        <dbReference type="ARBA" id="ARBA00022614"/>
    </source>
</evidence>
<dbReference type="PANTHER" id="PTHR48051">
    <property type="match status" value="1"/>
</dbReference>
<dbReference type="Pfam" id="PF07714">
    <property type="entry name" value="PK_Tyr_Ser-Thr"/>
    <property type="match status" value="1"/>
</dbReference>
<dbReference type="InterPro" id="IPR017441">
    <property type="entry name" value="Protein_kinase_ATP_BS"/>
</dbReference>
<dbReference type="SMART" id="SM00364">
    <property type="entry name" value="LRR_BAC"/>
    <property type="match status" value="7"/>
</dbReference>
<accession>A0ABR4N8M6</accession>
<evidence type="ECO:0000256" key="3">
    <source>
        <dbReference type="ARBA" id="ARBA00022737"/>
    </source>
</evidence>
<sequence length="877" mass="96920">MSELGALLGPLGVLYSLVTTIAAVAVKLKANRAAAEALAKRSDLVVVTLDGQVKDSQDGAVLANIEALESILSAISRLLEKLAAQNTLQQALAASTNAGRIKSFDAQLTQFIQSLQLSVSFQHDAVAKATLQDMDELPSLMEQLLSTVDTKFNVQQQQLETLTAIIKHQAELIESLPQRMKPKVDQLLGNTAQVIVAKSGRGLSSQRDWTIDADDIDIMWNRSLGSGSFGHIYRGIWDGKEVAVKVMDGARGREAVESIEKEAAVWYPLNHTNVLRLWRVCLNTDRPFIVMPVMICDLGAFITKFPDTDMRVRTSFLLGIARGMQYLHTLPEPIIHGDLKTSNVLVGESGEVQLTDFGMAFVKTTSSATTKRRSGAVRWIPPEKYKRGYVLSLPLDVFSFGMTAYHVVTGKLPFHDIESDEDAKELIKSGERPARPDGVPDALWRIICDCWHTDPDARPTFRNIAARLNALPRSKLTLPSNAMTQSVEAEAPAEKPELKPLDEDARRIVTPVGKLRNVISAVRLRPGSVREDDGPQPVAKPHAEKIHRAYTAPSSEALHVELPKSSALNEADETAVLAALPSWCRRVGIKRETFAQFNKTIESWDSKRGKSVQKPMIEWSEQGNVVGLRLMDQGITGPLSRVLFALKNLRILNLSSNKFEGPVSDDLGGLVNLTHLDLSQNRLTTLPESLGDLKNLIELNLSNNRFVELPASIGRLAKLEKLSAHDNEITALPDSIGELHTLQHLGLDSNRIEALPETIGMLRELRDLDLSNNKLSGLPWLIGNLFQLRRLWLECNRISHIPGSIGQLEQLTELHLWDNQISWLPGTLGNLKQLTGLWLENNNLSELPRTLGTLPKLKEFTLDGNALPTEKLMAQLI</sequence>
<dbReference type="InterPro" id="IPR008271">
    <property type="entry name" value="Ser/Thr_kinase_AS"/>
</dbReference>
<reference evidence="8 9" key="1">
    <citation type="submission" date="2023-09" db="EMBL/GenBank/DDBJ databases">
        <title>Pangenome analysis of Batrachochytrium dendrobatidis and related Chytrids.</title>
        <authorList>
            <person name="Yacoub M.N."/>
            <person name="Stajich J.E."/>
            <person name="James T.Y."/>
        </authorList>
    </citation>
    <scope>NUCLEOTIDE SEQUENCE [LARGE SCALE GENOMIC DNA]</scope>
    <source>
        <strain evidence="8 9">JEL0888</strain>
    </source>
</reference>
<keyword evidence="2" id="KW-0433">Leucine-rich repeat</keyword>
<keyword evidence="9" id="KW-1185">Reference proteome</keyword>
<dbReference type="InterPro" id="IPR000719">
    <property type="entry name" value="Prot_kinase_dom"/>
</dbReference>
<feature type="binding site" evidence="6">
    <location>
        <position position="245"/>
    </location>
    <ligand>
        <name>ATP</name>
        <dbReference type="ChEBI" id="CHEBI:30616"/>
    </ligand>
</feature>
<dbReference type="PRINTS" id="PR00019">
    <property type="entry name" value="LEURICHRPT"/>
</dbReference>
<dbReference type="Pfam" id="PF23598">
    <property type="entry name" value="LRR_14"/>
    <property type="match status" value="2"/>
</dbReference>
<dbReference type="InterPro" id="IPR003591">
    <property type="entry name" value="Leu-rich_rpt_typical-subtyp"/>
</dbReference>
<dbReference type="Gene3D" id="3.80.10.10">
    <property type="entry name" value="Ribonuclease Inhibitor"/>
    <property type="match status" value="2"/>
</dbReference>
<protein>
    <submittedName>
        <fullName evidence="8">U1 snRNP protein</fullName>
    </submittedName>
</protein>
<evidence type="ECO:0000256" key="4">
    <source>
        <dbReference type="ARBA" id="ARBA00022741"/>
    </source>
</evidence>
<dbReference type="PANTHER" id="PTHR48051:SF1">
    <property type="entry name" value="RAS SUPPRESSOR PROTEIN 1"/>
    <property type="match status" value="1"/>
</dbReference>
<evidence type="ECO:0000256" key="6">
    <source>
        <dbReference type="PROSITE-ProRule" id="PRU10141"/>
    </source>
</evidence>
<keyword evidence="3" id="KW-0677">Repeat</keyword>
<keyword evidence="1" id="KW-0808">Transferase</keyword>
<organism evidence="8 9">
    <name type="scientific">Polyrhizophydium stewartii</name>
    <dbReference type="NCBI Taxonomy" id="2732419"/>
    <lineage>
        <taxon>Eukaryota</taxon>
        <taxon>Fungi</taxon>
        <taxon>Fungi incertae sedis</taxon>
        <taxon>Chytridiomycota</taxon>
        <taxon>Chytridiomycota incertae sedis</taxon>
        <taxon>Chytridiomycetes</taxon>
        <taxon>Rhizophydiales</taxon>
        <taxon>Rhizophydiales incertae sedis</taxon>
        <taxon>Polyrhizophydium</taxon>
    </lineage>
</organism>
<keyword evidence="1" id="KW-0723">Serine/threonine-protein kinase</keyword>
<dbReference type="SUPFAM" id="SSF52058">
    <property type="entry name" value="L domain-like"/>
    <property type="match status" value="1"/>
</dbReference>
<dbReference type="InterPro" id="IPR001611">
    <property type="entry name" value="Leu-rich_rpt"/>
</dbReference>
<feature type="domain" description="Protein kinase" evidence="7">
    <location>
        <begin position="218"/>
        <end position="471"/>
    </location>
</feature>
<dbReference type="CDD" id="cd21037">
    <property type="entry name" value="MLKL_NTD"/>
    <property type="match status" value="1"/>
</dbReference>
<name>A0ABR4N8M6_9FUNG</name>
<dbReference type="InterPro" id="IPR059179">
    <property type="entry name" value="MLKL-like_MCAfunc"/>
</dbReference>
<dbReference type="EMBL" id="JADGIZ020000020">
    <property type="protein sequence ID" value="KAL2915852.1"/>
    <property type="molecule type" value="Genomic_DNA"/>
</dbReference>
<evidence type="ECO:0000256" key="5">
    <source>
        <dbReference type="ARBA" id="ARBA00022840"/>
    </source>
</evidence>
<dbReference type="InterPro" id="IPR032675">
    <property type="entry name" value="LRR_dom_sf"/>
</dbReference>
<dbReference type="PROSITE" id="PS51450">
    <property type="entry name" value="LRR"/>
    <property type="match status" value="5"/>
</dbReference>
<dbReference type="PROSITE" id="PS00107">
    <property type="entry name" value="PROTEIN_KINASE_ATP"/>
    <property type="match status" value="1"/>
</dbReference>
<keyword evidence="1" id="KW-0418">Kinase</keyword>
<dbReference type="InterPro" id="IPR036537">
    <property type="entry name" value="Adaptor_Cbl_N_dom_sf"/>
</dbReference>
<dbReference type="InterPro" id="IPR055414">
    <property type="entry name" value="LRR_R13L4/SHOC2-like"/>
</dbReference>
<keyword evidence="4 6" id="KW-0547">Nucleotide-binding</keyword>
<dbReference type="Gene3D" id="1.10.510.10">
    <property type="entry name" value="Transferase(Phosphotransferase) domain 1"/>
    <property type="match status" value="1"/>
</dbReference>
<keyword evidence="5 6" id="KW-0067">ATP-binding</keyword>
<evidence type="ECO:0000256" key="1">
    <source>
        <dbReference type="ARBA" id="ARBA00022527"/>
    </source>
</evidence>
<dbReference type="PROSITE" id="PS00108">
    <property type="entry name" value="PROTEIN_KINASE_ST"/>
    <property type="match status" value="1"/>
</dbReference>
<evidence type="ECO:0000313" key="8">
    <source>
        <dbReference type="EMBL" id="KAL2915852.1"/>
    </source>
</evidence>